<proteinExistence type="predicted"/>
<feature type="region of interest" description="Disordered" evidence="1">
    <location>
        <begin position="145"/>
        <end position="173"/>
    </location>
</feature>
<dbReference type="RefSeq" id="WP_205119246.1">
    <property type="nucleotide sequence ID" value="NZ_JAFBCM010000001.1"/>
</dbReference>
<dbReference type="Pfam" id="PF09534">
    <property type="entry name" value="Trp_oprn_chp"/>
    <property type="match status" value="1"/>
</dbReference>
<feature type="transmembrane region" description="Helical" evidence="2">
    <location>
        <begin position="114"/>
        <end position="135"/>
    </location>
</feature>
<evidence type="ECO:0000256" key="2">
    <source>
        <dbReference type="SAM" id="Phobius"/>
    </source>
</evidence>
<dbReference type="InterPro" id="IPR019051">
    <property type="entry name" value="Trp_biosyn_TM_oprn/chp"/>
</dbReference>
<keyword evidence="2" id="KW-0812">Transmembrane</keyword>
<feature type="compositionally biased region" description="Basic and acidic residues" evidence="1">
    <location>
        <begin position="156"/>
        <end position="173"/>
    </location>
</feature>
<keyword evidence="2" id="KW-0472">Membrane</keyword>
<organism evidence="3 4">
    <name type="scientific">Tenggerimyces flavus</name>
    <dbReference type="NCBI Taxonomy" id="1708749"/>
    <lineage>
        <taxon>Bacteria</taxon>
        <taxon>Bacillati</taxon>
        <taxon>Actinomycetota</taxon>
        <taxon>Actinomycetes</taxon>
        <taxon>Propionibacteriales</taxon>
        <taxon>Nocardioidaceae</taxon>
        <taxon>Tenggerimyces</taxon>
    </lineage>
</organism>
<evidence type="ECO:0000313" key="3">
    <source>
        <dbReference type="EMBL" id="MFC3765035.1"/>
    </source>
</evidence>
<dbReference type="EMBL" id="JBHRZH010000036">
    <property type="protein sequence ID" value="MFC3765035.1"/>
    <property type="molecule type" value="Genomic_DNA"/>
</dbReference>
<name>A0ABV7YI49_9ACTN</name>
<dbReference type="Proteomes" id="UP001595699">
    <property type="component" value="Unassembled WGS sequence"/>
</dbReference>
<evidence type="ECO:0000256" key="1">
    <source>
        <dbReference type="SAM" id="MobiDB-lite"/>
    </source>
</evidence>
<keyword evidence="4" id="KW-1185">Reference proteome</keyword>
<keyword evidence="2" id="KW-1133">Transmembrane helix</keyword>
<evidence type="ECO:0000313" key="4">
    <source>
        <dbReference type="Proteomes" id="UP001595699"/>
    </source>
</evidence>
<feature type="transmembrane region" description="Helical" evidence="2">
    <location>
        <begin position="43"/>
        <end position="65"/>
    </location>
</feature>
<feature type="transmembrane region" description="Helical" evidence="2">
    <location>
        <begin position="72"/>
        <end position="94"/>
    </location>
</feature>
<protein>
    <submittedName>
        <fullName evidence="3">Trp biosynthesis-associated membrane protein</fullName>
    </submittedName>
</protein>
<gene>
    <name evidence="3" type="ORF">ACFOUW_29650</name>
</gene>
<sequence length="173" mass="17911">MAPRRELLVGIGLVLVGSALALLASTQVWLSAGVPVQGATGRTMSSGAFALALVGLAGLVAVFATRGVARRVVGVLVVLAGAGLVWMSVWGWGWVAVDTDPGIAADPQPWGPTAWPWVSVAGGVLVLLGGLLTVLRGGRWPGMSSRYDRPSSQTRSGEDDTWRALDRGEDPTV</sequence>
<accession>A0ABV7YI49</accession>
<comment type="caution">
    <text evidence="3">The sequence shown here is derived from an EMBL/GenBank/DDBJ whole genome shotgun (WGS) entry which is preliminary data.</text>
</comment>
<reference evidence="4" key="1">
    <citation type="journal article" date="2019" name="Int. J. Syst. Evol. Microbiol.">
        <title>The Global Catalogue of Microorganisms (GCM) 10K type strain sequencing project: providing services to taxonomists for standard genome sequencing and annotation.</title>
        <authorList>
            <consortium name="The Broad Institute Genomics Platform"/>
            <consortium name="The Broad Institute Genome Sequencing Center for Infectious Disease"/>
            <person name="Wu L."/>
            <person name="Ma J."/>
        </authorList>
    </citation>
    <scope>NUCLEOTIDE SEQUENCE [LARGE SCALE GENOMIC DNA]</scope>
    <source>
        <strain evidence="4">CGMCC 4.7241</strain>
    </source>
</reference>